<dbReference type="Proteomes" id="UP000689195">
    <property type="component" value="Unassembled WGS sequence"/>
</dbReference>
<protein>
    <submittedName>
        <fullName evidence="3">Uncharacterized protein</fullName>
    </submittedName>
</protein>
<dbReference type="AlphaFoldDB" id="A0A8S1SDW9"/>
<gene>
    <name evidence="3" type="ORF">PPENT_87.1.T0060370</name>
</gene>
<reference evidence="3" key="1">
    <citation type="submission" date="2021-01" db="EMBL/GenBank/DDBJ databases">
        <authorList>
            <consortium name="Genoscope - CEA"/>
            <person name="William W."/>
        </authorList>
    </citation>
    <scope>NUCLEOTIDE SEQUENCE</scope>
</reference>
<sequence length="885" mass="104711">MLYLLLNIAFANILDNVFANFDAPYVHIPNDFHVVLGTQRTSSPNTLSVDYSTKFTSSHIILSVDKIGEVANAYVNLTTNKLQSGNNAFILEPDVVFHLMSLYMGTGDDDLARFEISSLLQGKNKAYALFDKQGNLDSIEIDLESKRQIKFYVIEDLVEKKFSKEDFQVPWECQESDVNLSDIIEKLITYKHQILSDVFSDINFYKYRSQSNTDQYTPLKGFQIVKLRGPSRLSVQQSQQSIKSVKSIKKRNNSQSNVRFDLFKHVMEMDDSEMHEKLMNLFEIDLKMRKNLEINRMIVQDKQQTSAQLDEIYQDILLMLSNTIERIHQYINANNLERSNLKKAHRRTAIEIEHQLQEFINMMLTAIAQRDMTLARLIENAWKLISVAIEMILQNGKAEQEYIQQEVLNELQQEVVQLKQENEDIYHKYMEVSELNNKLTHQHKQEINNLTYQLNMAKVEFNDYKQNQEAQSTLENATGSLKDVELNLKDTHKILNKIEENISNRDTQLYQTLKSVVQQHKMDKDSQMNKAQKLINRYQLKSLNTKQCIIASEYFNHPFVQYLDINFELKQQDEKFLQQLLIDWFNQECGKPQFGTHPAQQRLEQISSYERRSNAESFINFLIKNDNLNQLQNCIAYISQNLEMGDLNQLNKMDKFNRQLCIFFGAIFQFDITNIEIDLLTYDRIRFLYSGLMQGNQEEQIQNQNKFQWYNFVVQNLSDLCASIFMDYSEKVSNSQQTIVQILVYIMQSESDKRKHQLKKLIEDFKTVDIELNLQRERMYKFVKELCSFYNYQYNELNVMQYAQALFDRYIRVYQTGRKRNGLEIGEWISFIQELQQILNKMILIKPHLHHQIFMLEDLQYVNKEFQVNTRNSQIERRESQIRKK</sequence>
<name>A0A8S1SDW9_9CILI</name>
<evidence type="ECO:0000313" key="3">
    <source>
        <dbReference type="EMBL" id="CAD8137940.1"/>
    </source>
</evidence>
<evidence type="ECO:0000313" key="4">
    <source>
        <dbReference type="Proteomes" id="UP000689195"/>
    </source>
</evidence>
<proteinExistence type="predicted"/>
<organism evidence="3 4">
    <name type="scientific">Paramecium pentaurelia</name>
    <dbReference type="NCBI Taxonomy" id="43138"/>
    <lineage>
        <taxon>Eukaryota</taxon>
        <taxon>Sar</taxon>
        <taxon>Alveolata</taxon>
        <taxon>Ciliophora</taxon>
        <taxon>Intramacronucleata</taxon>
        <taxon>Oligohymenophorea</taxon>
        <taxon>Peniculida</taxon>
        <taxon>Parameciidae</taxon>
        <taxon>Paramecium</taxon>
    </lineage>
</organism>
<keyword evidence="2" id="KW-0732">Signal</keyword>
<keyword evidence="1" id="KW-0175">Coiled coil</keyword>
<comment type="caution">
    <text evidence="3">The sequence shown here is derived from an EMBL/GenBank/DDBJ whole genome shotgun (WGS) entry which is preliminary data.</text>
</comment>
<feature type="chain" id="PRO_5035922689" evidence="2">
    <location>
        <begin position="20"/>
        <end position="885"/>
    </location>
</feature>
<accession>A0A8S1SDW9</accession>
<evidence type="ECO:0000256" key="1">
    <source>
        <dbReference type="SAM" id="Coils"/>
    </source>
</evidence>
<evidence type="ECO:0000256" key="2">
    <source>
        <dbReference type="SAM" id="SignalP"/>
    </source>
</evidence>
<keyword evidence="4" id="KW-1185">Reference proteome</keyword>
<dbReference type="EMBL" id="CAJJDO010000006">
    <property type="protein sequence ID" value="CAD8137940.1"/>
    <property type="molecule type" value="Genomic_DNA"/>
</dbReference>
<feature type="signal peptide" evidence="2">
    <location>
        <begin position="1"/>
        <end position="19"/>
    </location>
</feature>
<feature type="coiled-coil region" evidence="1">
    <location>
        <begin position="467"/>
        <end position="501"/>
    </location>
</feature>